<keyword evidence="3" id="KW-1185">Reference proteome</keyword>
<sequence>MFSAFTHNDLLLSMRSTLAGDDVDLESARKAYQDTKGDFRAKFTAAVEARLAHLVQPEVFIDVPENVDELRKSDLEALVRPAADGFLRSNPTKGELLEQAAKIRRRQHKRPAWIPRITSDGEPIEPPATSSTASTREPDRPLTVDVLAEIGEVTVQLPAAGQDRPELPMASGGIGEWEAALFSLLGLADSDSPASTITIDAEANEALVPEDSRWWSSEPPKSVPAQEDPGVASELLATTATLGGLPVTDNTSEGYDAVVGALVSAGDWRYSPRWVLETHDPADGTAAMAVAYAAITGWADEHRSGVIVYVYGGALRTDDGLYGAPGPLHSYLLAVTRATDGTDAVDTVRRVIWSCPGDHWCRRGGCPDVDLPEIAALLTPIITAGHAAAAARDAGEEAWAESYRVLYGDDAEPEYFDRVLDQVTAVLSSAGWAELEQSTWEGGLEQSLLRRGEHCLAVAYDPVTRQVQLTDGKTELDGTLQLLADDGVLVEDDNGERIDTGEAAVESWGLDLLTAANDLLHNRINDLPQLTSPAQATVLGLHPHADGDLRGPRSVSLLEGQLGALLSTTGLLP</sequence>
<gene>
    <name evidence="2" type="ORF">QP939_34610</name>
</gene>
<organism evidence="2 3">
    <name type="scientific">Amycolatopsis nalaikhensis</name>
    <dbReference type="NCBI Taxonomy" id="715472"/>
    <lineage>
        <taxon>Bacteria</taxon>
        <taxon>Bacillati</taxon>
        <taxon>Actinomycetota</taxon>
        <taxon>Actinomycetes</taxon>
        <taxon>Pseudonocardiales</taxon>
        <taxon>Pseudonocardiaceae</taxon>
        <taxon>Amycolatopsis</taxon>
    </lineage>
</organism>
<dbReference type="RefSeq" id="WP_285450512.1">
    <property type="nucleotide sequence ID" value="NZ_CP127173.1"/>
</dbReference>
<evidence type="ECO:0000313" key="3">
    <source>
        <dbReference type="Proteomes" id="UP001227101"/>
    </source>
</evidence>
<protein>
    <submittedName>
        <fullName evidence="2">Uncharacterized protein</fullName>
    </submittedName>
</protein>
<accession>A0ABY8XEC6</accession>
<name>A0ABY8XEC6_9PSEU</name>
<reference evidence="2 3" key="1">
    <citation type="submission" date="2023-06" db="EMBL/GenBank/DDBJ databases">
        <authorList>
            <person name="Oyuntsetseg B."/>
            <person name="Kim S.B."/>
        </authorList>
    </citation>
    <scope>NUCLEOTIDE SEQUENCE [LARGE SCALE GENOMIC DNA]</scope>
    <source>
        <strain evidence="2 3">2-2</strain>
    </source>
</reference>
<dbReference type="EMBL" id="CP127173">
    <property type="protein sequence ID" value="WIV53978.1"/>
    <property type="molecule type" value="Genomic_DNA"/>
</dbReference>
<evidence type="ECO:0000256" key="1">
    <source>
        <dbReference type="SAM" id="MobiDB-lite"/>
    </source>
</evidence>
<feature type="region of interest" description="Disordered" evidence="1">
    <location>
        <begin position="114"/>
        <end position="139"/>
    </location>
</feature>
<proteinExistence type="predicted"/>
<evidence type="ECO:0000313" key="2">
    <source>
        <dbReference type="EMBL" id="WIV53978.1"/>
    </source>
</evidence>
<dbReference type="Proteomes" id="UP001227101">
    <property type="component" value="Chromosome"/>
</dbReference>